<evidence type="ECO:0000313" key="2">
    <source>
        <dbReference type="Proteomes" id="UP001145742"/>
    </source>
</evidence>
<reference evidence="1" key="1">
    <citation type="submission" date="2019-10" db="EMBL/GenBank/DDBJ databases">
        <authorList>
            <person name="Soares A.E.R."/>
            <person name="Aleixo A."/>
            <person name="Schneider P."/>
            <person name="Miyaki C.Y."/>
            <person name="Schneider M.P."/>
            <person name="Mello C."/>
            <person name="Vasconcelos A.T.R."/>
        </authorList>
    </citation>
    <scope>NUCLEOTIDE SEQUENCE</scope>
    <source>
        <tissue evidence="1">Muscle</tissue>
    </source>
</reference>
<sequence>MKINKSKYQILHLGQINARHKSKLGAEWLESNPAERDLEVLISSRLNRNWQCVLEAKQANSFLGSIKHSLISCSKEVIILLCSALVQPHLKHCVQFWASQFNKDVKVFEHFQTMSAKLVKGLEGMSL</sequence>
<dbReference type="Proteomes" id="UP001145742">
    <property type="component" value="Unassembled WGS sequence"/>
</dbReference>
<name>A0ABQ9D7M2_9PASS</name>
<organism evidence="1 2">
    <name type="scientific">Willisornis vidua</name>
    <name type="common">Xingu scale-backed antbird</name>
    <dbReference type="NCBI Taxonomy" id="1566151"/>
    <lineage>
        <taxon>Eukaryota</taxon>
        <taxon>Metazoa</taxon>
        <taxon>Chordata</taxon>
        <taxon>Craniata</taxon>
        <taxon>Vertebrata</taxon>
        <taxon>Euteleostomi</taxon>
        <taxon>Archelosauria</taxon>
        <taxon>Archosauria</taxon>
        <taxon>Dinosauria</taxon>
        <taxon>Saurischia</taxon>
        <taxon>Theropoda</taxon>
        <taxon>Coelurosauria</taxon>
        <taxon>Aves</taxon>
        <taxon>Neognathae</taxon>
        <taxon>Neoaves</taxon>
        <taxon>Telluraves</taxon>
        <taxon>Australaves</taxon>
        <taxon>Passeriformes</taxon>
        <taxon>Thamnophilidae</taxon>
        <taxon>Willisornis</taxon>
    </lineage>
</organism>
<dbReference type="PANTHER" id="PTHR33332">
    <property type="entry name" value="REVERSE TRANSCRIPTASE DOMAIN-CONTAINING PROTEIN"/>
    <property type="match status" value="1"/>
</dbReference>
<accession>A0ABQ9D7M2</accession>
<dbReference type="EMBL" id="WHWB01034126">
    <property type="protein sequence ID" value="KAJ7413728.1"/>
    <property type="molecule type" value="Genomic_DNA"/>
</dbReference>
<keyword evidence="2" id="KW-1185">Reference proteome</keyword>
<protein>
    <submittedName>
        <fullName evidence="1">Uncharacterized protein</fullName>
    </submittedName>
</protein>
<gene>
    <name evidence="1" type="ORF">WISP_88630</name>
</gene>
<evidence type="ECO:0000313" key="1">
    <source>
        <dbReference type="EMBL" id="KAJ7413728.1"/>
    </source>
</evidence>
<comment type="caution">
    <text evidence="1">The sequence shown here is derived from an EMBL/GenBank/DDBJ whole genome shotgun (WGS) entry which is preliminary data.</text>
</comment>
<proteinExistence type="predicted"/>